<sequence length="393" mass="44146">MKVLVIVTAFPRSERDVISPWLWITLRELSRHGVDIEVLSAAFKGLGDTEMWGLKVRRWRYGPPFLEILSYDVAIPEQLKRNPLYYAVVPLFLSGGFLKALSLAKSQSYDLLHVNWPIPLSLLSLPFGDTPKIMTFHHSGLTLAEKFPFLRKIYRGILEGADAVTVNSGFTRRKLLRIFPGLRRVETIPWPPGWETESLPEVEPEEKRILFVGRLVEVKGVEYLLRAHKLLRKKFPDVKLAVVGDGPLRPRLEKLTDELGLRDSVVFTGWKTGEDIVSEYLRASLVVVPSIVDEKGLTESLGVVAIEAMAFGRPVVASDVGGLPDVVTPDAGILVPQKDPEALASAIEKILSDRKLARELSEGARRRFREHFSKEAVAARYHKLYQEVVGEKA</sequence>
<dbReference type="Pfam" id="PF00534">
    <property type="entry name" value="Glycos_transf_1"/>
    <property type="match status" value="1"/>
</dbReference>
<comment type="caution">
    <text evidence="3">The sequence shown here is derived from an EMBL/GenBank/DDBJ whole genome shotgun (WGS) entry which is preliminary data.</text>
</comment>
<feature type="domain" description="Glycosyl transferase family 1" evidence="1">
    <location>
        <begin position="204"/>
        <end position="367"/>
    </location>
</feature>
<accession>A0A7C1BER7</accession>
<name>A0A7C1BER7_UNCW3</name>
<dbReference type="GO" id="GO:0016757">
    <property type="term" value="F:glycosyltransferase activity"/>
    <property type="evidence" value="ECO:0007669"/>
    <property type="project" value="InterPro"/>
</dbReference>
<dbReference type="Pfam" id="PF13439">
    <property type="entry name" value="Glyco_transf_4"/>
    <property type="match status" value="1"/>
</dbReference>
<dbReference type="EMBL" id="DRBW01000017">
    <property type="protein sequence ID" value="HDM89660.1"/>
    <property type="molecule type" value="Genomic_DNA"/>
</dbReference>
<feature type="domain" description="Glycosyltransferase subfamily 4-like N-terminal" evidence="2">
    <location>
        <begin position="26"/>
        <end position="189"/>
    </location>
</feature>
<reference evidence="3" key="1">
    <citation type="journal article" date="2020" name="mSystems">
        <title>Genome- and Community-Level Interaction Insights into Carbon Utilization and Element Cycling Functions of Hydrothermarchaeota in Hydrothermal Sediment.</title>
        <authorList>
            <person name="Zhou Z."/>
            <person name="Liu Y."/>
            <person name="Xu W."/>
            <person name="Pan J."/>
            <person name="Luo Z.H."/>
            <person name="Li M."/>
        </authorList>
    </citation>
    <scope>NUCLEOTIDE SEQUENCE [LARGE SCALE GENOMIC DNA]</scope>
    <source>
        <strain evidence="3">HyVt-237</strain>
    </source>
</reference>
<protein>
    <submittedName>
        <fullName evidence="3">Glycosyltransferase family 4 protein</fullName>
    </submittedName>
</protein>
<gene>
    <name evidence="3" type="ORF">ENG67_00440</name>
</gene>
<dbReference type="PANTHER" id="PTHR12526">
    <property type="entry name" value="GLYCOSYLTRANSFERASE"/>
    <property type="match status" value="1"/>
</dbReference>
<dbReference type="CDD" id="cd03801">
    <property type="entry name" value="GT4_PimA-like"/>
    <property type="match status" value="1"/>
</dbReference>
<dbReference type="Gene3D" id="3.40.50.2000">
    <property type="entry name" value="Glycogen Phosphorylase B"/>
    <property type="match status" value="2"/>
</dbReference>
<proteinExistence type="predicted"/>
<dbReference type="InterPro" id="IPR028098">
    <property type="entry name" value="Glyco_trans_4-like_N"/>
</dbReference>
<dbReference type="AlphaFoldDB" id="A0A7C1BER7"/>
<organism evidence="3">
    <name type="scientific">candidate division WOR-3 bacterium</name>
    <dbReference type="NCBI Taxonomy" id="2052148"/>
    <lineage>
        <taxon>Bacteria</taxon>
        <taxon>Bacteria division WOR-3</taxon>
    </lineage>
</organism>
<evidence type="ECO:0000259" key="2">
    <source>
        <dbReference type="Pfam" id="PF13439"/>
    </source>
</evidence>
<dbReference type="SUPFAM" id="SSF53756">
    <property type="entry name" value="UDP-Glycosyltransferase/glycogen phosphorylase"/>
    <property type="match status" value="1"/>
</dbReference>
<dbReference type="InterPro" id="IPR001296">
    <property type="entry name" value="Glyco_trans_1"/>
</dbReference>
<evidence type="ECO:0000313" key="3">
    <source>
        <dbReference type="EMBL" id="HDM89660.1"/>
    </source>
</evidence>
<evidence type="ECO:0000259" key="1">
    <source>
        <dbReference type="Pfam" id="PF00534"/>
    </source>
</evidence>
<dbReference type="Proteomes" id="UP000885931">
    <property type="component" value="Unassembled WGS sequence"/>
</dbReference>